<feature type="region of interest" description="Disordered" evidence="1">
    <location>
        <begin position="76"/>
        <end position="97"/>
    </location>
</feature>
<protein>
    <submittedName>
        <fullName evidence="2">Uncharacterized protein</fullName>
    </submittedName>
</protein>
<gene>
    <name evidence="2" type="ORF">SAMN05421773_11962</name>
</gene>
<evidence type="ECO:0000256" key="1">
    <source>
        <dbReference type="SAM" id="MobiDB-lite"/>
    </source>
</evidence>
<accession>A0A1I1TEQ3</accession>
<dbReference type="AlphaFoldDB" id="A0A1I1TEQ3"/>
<sequence>MLRALSDRQRTGGAGRVIRLSLAGTASWLLHGLSPVPPAGGGPPGPYDPGDPAPWLTVTGSPYGPLRHALPPVHYAGAPRTWDRPPSRWGTDPAVWR</sequence>
<proteinExistence type="predicted"/>
<feature type="compositionally biased region" description="Pro residues" evidence="1">
    <location>
        <begin position="35"/>
        <end position="52"/>
    </location>
</feature>
<evidence type="ECO:0000313" key="2">
    <source>
        <dbReference type="EMBL" id="SFD57065.1"/>
    </source>
</evidence>
<reference evidence="2 3" key="1">
    <citation type="submission" date="2016-10" db="EMBL/GenBank/DDBJ databases">
        <authorList>
            <person name="de Groot N.N."/>
        </authorList>
    </citation>
    <scope>NUCLEOTIDE SEQUENCE [LARGE SCALE GENOMIC DNA]</scope>
    <source>
        <strain evidence="2 3">CGMCC 4.5739</strain>
    </source>
</reference>
<dbReference type="EMBL" id="FOLM01000019">
    <property type="protein sequence ID" value="SFD57065.1"/>
    <property type="molecule type" value="Genomic_DNA"/>
</dbReference>
<keyword evidence="3" id="KW-1185">Reference proteome</keyword>
<name>A0A1I1TEQ3_9ACTN</name>
<evidence type="ECO:0000313" key="3">
    <source>
        <dbReference type="Proteomes" id="UP000199207"/>
    </source>
</evidence>
<dbReference type="STRING" id="910347.SAMN05421773_11962"/>
<feature type="region of interest" description="Disordered" evidence="1">
    <location>
        <begin position="32"/>
        <end position="58"/>
    </location>
</feature>
<dbReference type="Proteomes" id="UP000199207">
    <property type="component" value="Unassembled WGS sequence"/>
</dbReference>
<organism evidence="2 3">
    <name type="scientific">Streptomyces aidingensis</name>
    <dbReference type="NCBI Taxonomy" id="910347"/>
    <lineage>
        <taxon>Bacteria</taxon>
        <taxon>Bacillati</taxon>
        <taxon>Actinomycetota</taxon>
        <taxon>Actinomycetes</taxon>
        <taxon>Kitasatosporales</taxon>
        <taxon>Streptomycetaceae</taxon>
        <taxon>Streptomyces</taxon>
    </lineage>
</organism>